<keyword evidence="8" id="KW-1185">Reference proteome</keyword>
<dbReference type="InterPro" id="IPR036390">
    <property type="entry name" value="WH_DNA-bd_sf"/>
</dbReference>
<keyword evidence="5" id="KW-0804">Transcription</keyword>
<keyword evidence="3" id="KW-0238">DNA-binding</keyword>
<evidence type="ECO:0000313" key="7">
    <source>
        <dbReference type="EMBL" id="RZS81109.1"/>
    </source>
</evidence>
<dbReference type="GO" id="GO:0003677">
    <property type="term" value="F:DNA binding"/>
    <property type="evidence" value="ECO:0007669"/>
    <property type="project" value="UniProtKB-KW"/>
</dbReference>
<evidence type="ECO:0000256" key="4">
    <source>
        <dbReference type="ARBA" id="ARBA00023159"/>
    </source>
</evidence>
<gene>
    <name evidence="7" type="ORF">EV675_3727</name>
</gene>
<dbReference type="GO" id="GO:0003700">
    <property type="term" value="F:DNA-binding transcription factor activity"/>
    <property type="evidence" value="ECO:0007669"/>
    <property type="project" value="InterPro"/>
</dbReference>
<dbReference type="PANTHER" id="PTHR30293">
    <property type="entry name" value="TRANSCRIPTIONAL REGULATORY PROTEIN NAC-RELATED"/>
    <property type="match status" value="1"/>
</dbReference>
<dbReference type="PROSITE" id="PS50931">
    <property type="entry name" value="HTH_LYSR"/>
    <property type="match status" value="1"/>
</dbReference>
<dbReference type="PANTHER" id="PTHR30293:SF0">
    <property type="entry name" value="NITROGEN ASSIMILATION REGULATORY PROTEIN NAC"/>
    <property type="match status" value="1"/>
</dbReference>
<evidence type="ECO:0000256" key="1">
    <source>
        <dbReference type="ARBA" id="ARBA00009437"/>
    </source>
</evidence>
<dbReference type="InterPro" id="IPR000847">
    <property type="entry name" value="LysR_HTH_N"/>
</dbReference>
<proteinExistence type="inferred from homology"/>
<dbReference type="Pfam" id="PF03466">
    <property type="entry name" value="LysR_substrate"/>
    <property type="match status" value="1"/>
</dbReference>
<evidence type="ECO:0000259" key="6">
    <source>
        <dbReference type="PROSITE" id="PS50931"/>
    </source>
</evidence>
<protein>
    <submittedName>
        <fullName evidence="7">LysR family nitrogen assimilation transcriptional regulator</fullName>
    </submittedName>
</protein>
<feature type="domain" description="HTH lysR-type" evidence="6">
    <location>
        <begin position="8"/>
        <end position="65"/>
    </location>
</feature>
<dbReference type="SUPFAM" id="SSF46785">
    <property type="entry name" value="Winged helix' DNA-binding domain"/>
    <property type="match status" value="1"/>
</dbReference>
<dbReference type="AlphaFoldDB" id="A0A4Q7NDQ7"/>
<dbReference type="InterPro" id="IPR005119">
    <property type="entry name" value="LysR_subst-bd"/>
</dbReference>
<evidence type="ECO:0000256" key="3">
    <source>
        <dbReference type="ARBA" id="ARBA00023125"/>
    </source>
</evidence>
<accession>A0A4Q7NDQ7</accession>
<evidence type="ECO:0000313" key="8">
    <source>
        <dbReference type="Proteomes" id="UP000292445"/>
    </source>
</evidence>
<sequence length="320" mass="35061">MPRATPAMDLRRLRYFVTILETGSFSQAAERLHVVQSALSAQIQKLEDSLGTRLFVRDAHGVQPTPSGRKLLGHARRILDMVAAAEHDLRQDAESPRGIVRIGIPSSISRMMTVPLLQAVEEAHPEVTLHVVEAMTDELEALLKQNRLEMAILFTVGETGSPHLIDTLRDEPLYLVSPADGSPPSHAVPFAELARMDLVLPTLRHRVRQMLSREAEQRGLALRIKHELDSMAQTVQLIAAGNGSSVMIVSSFIEEWQAGRVQATPVSDLRTTAQVVLATSHGASHSAVAGIRDLVVATAARLARDGTWPDRPPREAARLR</sequence>
<dbReference type="Pfam" id="PF00126">
    <property type="entry name" value="HTH_1"/>
    <property type="match status" value="1"/>
</dbReference>
<comment type="caution">
    <text evidence="7">The sequence shown here is derived from an EMBL/GenBank/DDBJ whole genome shotgun (WGS) entry which is preliminary data.</text>
</comment>
<comment type="similarity">
    <text evidence="1">Belongs to the LysR transcriptional regulatory family.</text>
</comment>
<dbReference type="RefSeq" id="WP_165404647.1">
    <property type="nucleotide sequence ID" value="NZ_SGXC01000002.1"/>
</dbReference>
<organism evidence="7 8">
    <name type="scientific">Pigmentiphaga kullae</name>
    <dbReference type="NCBI Taxonomy" id="151784"/>
    <lineage>
        <taxon>Bacteria</taxon>
        <taxon>Pseudomonadati</taxon>
        <taxon>Pseudomonadota</taxon>
        <taxon>Betaproteobacteria</taxon>
        <taxon>Burkholderiales</taxon>
        <taxon>Alcaligenaceae</taxon>
        <taxon>Pigmentiphaga</taxon>
    </lineage>
</organism>
<dbReference type="Gene3D" id="3.40.190.10">
    <property type="entry name" value="Periplasmic binding protein-like II"/>
    <property type="match status" value="2"/>
</dbReference>
<dbReference type="PRINTS" id="PR00039">
    <property type="entry name" value="HTHLYSR"/>
</dbReference>
<dbReference type="SUPFAM" id="SSF53850">
    <property type="entry name" value="Periplasmic binding protein-like II"/>
    <property type="match status" value="1"/>
</dbReference>
<dbReference type="Gene3D" id="1.10.10.10">
    <property type="entry name" value="Winged helix-like DNA-binding domain superfamily/Winged helix DNA-binding domain"/>
    <property type="match status" value="1"/>
</dbReference>
<dbReference type="EMBL" id="SGXC01000002">
    <property type="protein sequence ID" value="RZS81109.1"/>
    <property type="molecule type" value="Genomic_DNA"/>
</dbReference>
<dbReference type="GO" id="GO:2000142">
    <property type="term" value="P:regulation of DNA-templated transcription initiation"/>
    <property type="evidence" value="ECO:0007669"/>
    <property type="project" value="TreeGrafter"/>
</dbReference>
<keyword evidence="4" id="KW-0010">Activator</keyword>
<evidence type="ECO:0000256" key="2">
    <source>
        <dbReference type="ARBA" id="ARBA00023015"/>
    </source>
</evidence>
<dbReference type="InterPro" id="IPR036388">
    <property type="entry name" value="WH-like_DNA-bd_sf"/>
</dbReference>
<keyword evidence="2" id="KW-0805">Transcription regulation</keyword>
<dbReference type="Proteomes" id="UP000292445">
    <property type="component" value="Unassembled WGS sequence"/>
</dbReference>
<name>A0A4Q7NDQ7_9BURK</name>
<dbReference type="FunFam" id="1.10.10.10:FF:000001">
    <property type="entry name" value="LysR family transcriptional regulator"/>
    <property type="match status" value="1"/>
</dbReference>
<reference evidence="7 8" key="1">
    <citation type="submission" date="2019-02" db="EMBL/GenBank/DDBJ databases">
        <title>Genomic Encyclopedia of Type Strains, Phase IV (KMG-IV): sequencing the most valuable type-strain genomes for metagenomic binning, comparative biology and taxonomic classification.</title>
        <authorList>
            <person name="Goeker M."/>
        </authorList>
    </citation>
    <scope>NUCLEOTIDE SEQUENCE [LARGE SCALE GENOMIC DNA]</scope>
    <source>
        <strain evidence="7 8">K24</strain>
    </source>
</reference>
<evidence type="ECO:0000256" key="5">
    <source>
        <dbReference type="ARBA" id="ARBA00023163"/>
    </source>
</evidence>